<keyword evidence="1" id="KW-0472">Membrane</keyword>
<keyword evidence="3" id="KW-1185">Reference proteome</keyword>
<reference evidence="2 3" key="1">
    <citation type="submission" date="2022-12" db="EMBL/GenBank/DDBJ databases">
        <title>Draft genome sequence of Paenibacillus sp. dW9.</title>
        <authorList>
            <person name="Choi E.-W."/>
            <person name="Kim D.-U."/>
        </authorList>
    </citation>
    <scope>NUCLEOTIDE SEQUENCE [LARGE SCALE GENOMIC DNA]</scope>
    <source>
        <strain evidence="3">dW9</strain>
    </source>
</reference>
<keyword evidence="1" id="KW-0812">Transmembrane</keyword>
<keyword evidence="1" id="KW-1133">Transmembrane helix</keyword>
<dbReference type="Gene3D" id="2.60.40.420">
    <property type="entry name" value="Cupredoxins - blue copper proteins"/>
    <property type="match status" value="1"/>
</dbReference>
<accession>A0ABT4QJR0</accession>
<comment type="caution">
    <text evidence="2">The sequence shown here is derived from an EMBL/GenBank/DDBJ whole genome shotgun (WGS) entry which is preliminary data.</text>
</comment>
<feature type="transmembrane region" description="Helical" evidence="1">
    <location>
        <begin position="57"/>
        <end position="76"/>
    </location>
</feature>
<gene>
    <name evidence="2" type="ORF">O9H85_33130</name>
</gene>
<sequence>MLGTVIGSLLFRTNLVLMVTDIAFILIVFLVQKTGERLIDRAAVKKPAKVSGKQTRYIGTAMLTAAVLIFACGIALQKNQIAAGSIGQPQSQKAAMDEENDLQLATIEINASGFSPKNTELRSGSMVKAIVNVKSNAGTGLKLVSKELNLSADLKAGQNMFLINNPQPGIYELILEPKHLKSTLTVKAGSK</sequence>
<dbReference type="RefSeq" id="WP_269885645.1">
    <property type="nucleotide sequence ID" value="NZ_JAQAGZ010000032.1"/>
</dbReference>
<dbReference type="EMBL" id="JAQAGZ010000032">
    <property type="protein sequence ID" value="MCZ8517111.1"/>
    <property type="molecule type" value="Genomic_DNA"/>
</dbReference>
<dbReference type="Proteomes" id="UP001527882">
    <property type="component" value="Unassembled WGS sequence"/>
</dbReference>
<proteinExistence type="predicted"/>
<protein>
    <submittedName>
        <fullName evidence="2">Cupredoxin domain-containing protein</fullName>
    </submittedName>
</protein>
<evidence type="ECO:0000313" key="2">
    <source>
        <dbReference type="EMBL" id="MCZ8517111.1"/>
    </source>
</evidence>
<organism evidence="2 3">
    <name type="scientific">Paenibacillus gyeongsangnamensis</name>
    <dbReference type="NCBI Taxonomy" id="3388067"/>
    <lineage>
        <taxon>Bacteria</taxon>
        <taxon>Bacillati</taxon>
        <taxon>Bacillota</taxon>
        <taxon>Bacilli</taxon>
        <taxon>Bacillales</taxon>
        <taxon>Paenibacillaceae</taxon>
        <taxon>Paenibacillus</taxon>
    </lineage>
</organism>
<feature type="transmembrane region" description="Helical" evidence="1">
    <location>
        <begin position="6"/>
        <end position="31"/>
    </location>
</feature>
<dbReference type="InterPro" id="IPR008972">
    <property type="entry name" value="Cupredoxin"/>
</dbReference>
<evidence type="ECO:0000313" key="3">
    <source>
        <dbReference type="Proteomes" id="UP001527882"/>
    </source>
</evidence>
<name>A0ABT4QJR0_9BACL</name>
<evidence type="ECO:0000256" key="1">
    <source>
        <dbReference type="SAM" id="Phobius"/>
    </source>
</evidence>